<evidence type="ECO:0000256" key="4">
    <source>
        <dbReference type="ARBA" id="ARBA00022679"/>
    </source>
</evidence>
<dbReference type="InterPro" id="IPR007371">
    <property type="entry name" value="TPK_catalytic"/>
</dbReference>
<dbReference type="GO" id="GO:0030975">
    <property type="term" value="F:thiamine binding"/>
    <property type="evidence" value="ECO:0007669"/>
    <property type="project" value="UniProtKB-UniRule"/>
</dbReference>
<dbReference type="InterPro" id="IPR036371">
    <property type="entry name" value="TPK_B1-bd_sf"/>
</dbReference>
<dbReference type="OrthoDB" id="25149at2759"/>
<evidence type="ECO:0000256" key="5">
    <source>
        <dbReference type="ARBA" id="ARBA00022741"/>
    </source>
</evidence>
<dbReference type="CDD" id="cd07995">
    <property type="entry name" value="TPK"/>
    <property type="match status" value="1"/>
</dbReference>
<dbReference type="GO" id="GO:0005829">
    <property type="term" value="C:cytosol"/>
    <property type="evidence" value="ECO:0007669"/>
    <property type="project" value="UniProtKB-ARBA"/>
</dbReference>
<evidence type="ECO:0000313" key="13">
    <source>
        <dbReference type="RefSeq" id="XP_022346150.1"/>
    </source>
</evidence>
<organism evidence="12 13">
    <name type="scientific">Crassostrea virginica</name>
    <name type="common">Eastern oyster</name>
    <dbReference type="NCBI Taxonomy" id="6565"/>
    <lineage>
        <taxon>Eukaryota</taxon>
        <taxon>Metazoa</taxon>
        <taxon>Spiralia</taxon>
        <taxon>Lophotrochozoa</taxon>
        <taxon>Mollusca</taxon>
        <taxon>Bivalvia</taxon>
        <taxon>Autobranchia</taxon>
        <taxon>Pteriomorphia</taxon>
        <taxon>Ostreida</taxon>
        <taxon>Ostreoidea</taxon>
        <taxon>Ostreidae</taxon>
        <taxon>Crassostrea</taxon>
    </lineage>
</organism>
<dbReference type="GeneID" id="111138462"/>
<evidence type="ECO:0000259" key="11">
    <source>
        <dbReference type="SMART" id="SM00983"/>
    </source>
</evidence>
<gene>
    <name evidence="13" type="primary">LOC111138462</name>
</gene>
<dbReference type="RefSeq" id="XP_022346150.1">
    <property type="nucleotide sequence ID" value="XM_022490442.1"/>
</dbReference>
<dbReference type="Pfam" id="PF04263">
    <property type="entry name" value="TPK_catalytic"/>
    <property type="match status" value="1"/>
</dbReference>
<dbReference type="InterPro" id="IPR007373">
    <property type="entry name" value="Thiamin_PyroPKinase_B1-bd"/>
</dbReference>
<dbReference type="SMART" id="SM00983">
    <property type="entry name" value="TPK_B1_binding"/>
    <property type="match status" value="1"/>
</dbReference>
<evidence type="ECO:0000256" key="2">
    <source>
        <dbReference type="ARBA" id="ARBA00006785"/>
    </source>
</evidence>
<sequence length="250" mass="27982">MTKVWHPLTCFQEKCDSRIALLLLNQPTPYNKPFLASLWRKVLFRASVDGGTNHLYNVSKDDPDAFLPDLITGDFDSIQDSVKQFYQEKGVEIVATPDQNYTDFTKAIMEVSKRTQDMQIDCIFVYGSFGGRLDHVFANINTLYEATQYTKSDVLHFSEDTVAFLLRSGKHKIVVDPGLCGEWCGLIPVGGPCHCVSTQGLKWNLDKGTLRFGELISTSNTLDSDVIDAVTVETDSPLLWVMAISVQKKS</sequence>
<dbReference type="GO" id="GO:0009229">
    <property type="term" value="P:thiamine diphosphate biosynthetic process"/>
    <property type="evidence" value="ECO:0007669"/>
    <property type="project" value="UniProtKB-UniRule"/>
</dbReference>
<comment type="catalytic activity">
    <reaction evidence="10">
        <text>thiamine + ATP = thiamine diphosphate + AMP + H(+)</text>
        <dbReference type="Rhea" id="RHEA:11576"/>
        <dbReference type="ChEBI" id="CHEBI:15378"/>
        <dbReference type="ChEBI" id="CHEBI:18385"/>
        <dbReference type="ChEBI" id="CHEBI:30616"/>
        <dbReference type="ChEBI" id="CHEBI:58937"/>
        <dbReference type="ChEBI" id="CHEBI:456215"/>
    </reaction>
</comment>
<comment type="function">
    <text evidence="9">Catalyzes the phosphorylation of thiamine to thiamine pyrophosphate (TPP) utilizing UTP and therefore links the biosynthesis of TPP to pyrimidines metabolism. By producing thiamine pyrophosphate, a cofactor of the mitochondrial pyruvate dehydrogenase indirectly regulates pyruvate oxidation and lipogenesis. Although it can also catalyze thiamine phosphorylation using ATP and CTP in vitro, it does so with significantly lower efficiency and without physiological relevance evidence.</text>
</comment>
<protein>
    <recommendedName>
        <fullName evidence="10">Thiamine pyrophosphokinase</fullName>
        <ecNumber evidence="10">2.7.6.2</ecNumber>
    </recommendedName>
</protein>
<evidence type="ECO:0000256" key="3">
    <source>
        <dbReference type="ARBA" id="ARBA00011738"/>
    </source>
</evidence>
<accession>A0A8B8F1F1</accession>
<dbReference type="GO" id="GO:0016301">
    <property type="term" value="F:kinase activity"/>
    <property type="evidence" value="ECO:0007669"/>
    <property type="project" value="UniProtKB-UniRule"/>
</dbReference>
<dbReference type="UniPathway" id="UPA00060">
    <property type="reaction ID" value="UER00597"/>
</dbReference>
<evidence type="ECO:0000256" key="10">
    <source>
        <dbReference type="PIRNR" id="PIRNR031057"/>
    </source>
</evidence>
<dbReference type="PANTHER" id="PTHR13622:SF8">
    <property type="entry name" value="THIAMIN PYROPHOSPHOKINASE 1"/>
    <property type="match status" value="1"/>
</dbReference>
<dbReference type="InterPro" id="IPR006282">
    <property type="entry name" value="Thi_PPkinase"/>
</dbReference>
<proteinExistence type="inferred from homology"/>
<dbReference type="PANTHER" id="PTHR13622">
    <property type="entry name" value="THIAMIN PYROPHOSPHOKINASE"/>
    <property type="match status" value="1"/>
</dbReference>
<dbReference type="InterPro" id="IPR016966">
    <property type="entry name" value="Thiamin_pyrophosphokinase_euk"/>
</dbReference>
<dbReference type="SUPFAM" id="SSF63999">
    <property type="entry name" value="Thiamin pyrophosphokinase, catalytic domain"/>
    <property type="match status" value="1"/>
</dbReference>
<evidence type="ECO:0000256" key="7">
    <source>
        <dbReference type="ARBA" id="ARBA00022840"/>
    </source>
</evidence>
<dbReference type="SUPFAM" id="SSF63862">
    <property type="entry name" value="Thiamin pyrophosphokinase, substrate-binding domain"/>
    <property type="match status" value="1"/>
</dbReference>
<dbReference type="AlphaFoldDB" id="A0A8B8F1F1"/>
<evidence type="ECO:0000256" key="8">
    <source>
        <dbReference type="ARBA" id="ARBA00050898"/>
    </source>
</evidence>
<keyword evidence="4 10" id="KW-0808">Transferase</keyword>
<dbReference type="FunFam" id="2.60.120.320:FF:000002">
    <property type="entry name" value="Thiamine pyrophosphokinase"/>
    <property type="match status" value="1"/>
</dbReference>
<comment type="similarity">
    <text evidence="2 10">Belongs to the thiamine pyrophosphokinase family.</text>
</comment>
<evidence type="ECO:0000256" key="1">
    <source>
        <dbReference type="ARBA" id="ARBA00005078"/>
    </source>
</evidence>
<dbReference type="InterPro" id="IPR036759">
    <property type="entry name" value="TPK_catalytic_sf"/>
</dbReference>
<dbReference type="Gene3D" id="3.40.50.10240">
    <property type="entry name" value="Thiamin pyrophosphokinase, catalytic domain"/>
    <property type="match status" value="1"/>
</dbReference>
<comment type="subunit">
    <text evidence="3">Homodimer.</text>
</comment>
<dbReference type="PIRSF" id="PIRSF031057">
    <property type="entry name" value="Thiamin_pyrophosphokinase"/>
    <property type="match status" value="1"/>
</dbReference>
<evidence type="ECO:0000313" key="12">
    <source>
        <dbReference type="Proteomes" id="UP000694844"/>
    </source>
</evidence>
<dbReference type="GO" id="GO:0004788">
    <property type="term" value="F:thiamine diphosphokinase activity"/>
    <property type="evidence" value="ECO:0007669"/>
    <property type="project" value="UniProtKB-UniRule"/>
</dbReference>
<dbReference type="GO" id="GO:0005524">
    <property type="term" value="F:ATP binding"/>
    <property type="evidence" value="ECO:0007669"/>
    <property type="project" value="UniProtKB-UniRule"/>
</dbReference>
<dbReference type="GO" id="GO:0006772">
    <property type="term" value="P:thiamine metabolic process"/>
    <property type="evidence" value="ECO:0007669"/>
    <property type="project" value="InterPro"/>
</dbReference>
<comment type="catalytic activity">
    <reaction evidence="8">
        <text>thiamine + UTP = thiamine diphosphate + UMP + H(+)</text>
        <dbReference type="Rhea" id="RHEA:79423"/>
        <dbReference type="ChEBI" id="CHEBI:15378"/>
        <dbReference type="ChEBI" id="CHEBI:18385"/>
        <dbReference type="ChEBI" id="CHEBI:46398"/>
        <dbReference type="ChEBI" id="CHEBI:57865"/>
        <dbReference type="ChEBI" id="CHEBI:58937"/>
    </reaction>
    <physiologicalReaction direction="left-to-right" evidence="8">
        <dbReference type="Rhea" id="RHEA:79424"/>
    </physiologicalReaction>
</comment>
<evidence type="ECO:0000256" key="9">
    <source>
        <dbReference type="ARBA" id="ARBA00055888"/>
    </source>
</evidence>
<reference evidence="13" key="1">
    <citation type="submission" date="2025-08" db="UniProtKB">
        <authorList>
            <consortium name="RefSeq"/>
        </authorList>
    </citation>
    <scope>IDENTIFICATION</scope>
    <source>
        <tissue evidence="13">Whole sample</tissue>
    </source>
</reference>
<dbReference type="Gene3D" id="2.60.120.320">
    <property type="entry name" value="Thiamin pyrophosphokinase, thiamin-binding domain"/>
    <property type="match status" value="1"/>
</dbReference>
<keyword evidence="6 10" id="KW-0418">Kinase</keyword>
<keyword evidence="12" id="KW-1185">Reference proteome</keyword>
<dbReference type="Proteomes" id="UP000694844">
    <property type="component" value="Chromosome 5"/>
</dbReference>
<name>A0A8B8F1F1_CRAVI</name>
<keyword evidence="5 10" id="KW-0547">Nucleotide-binding</keyword>
<dbReference type="EC" id="2.7.6.2" evidence="10"/>
<dbReference type="NCBIfam" id="TIGR01378">
    <property type="entry name" value="thi_PPkinase"/>
    <property type="match status" value="1"/>
</dbReference>
<feature type="domain" description="Thiamin pyrophosphokinase thiamin-binding" evidence="11">
    <location>
        <begin position="169"/>
        <end position="238"/>
    </location>
</feature>
<evidence type="ECO:0000256" key="6">
    <source>
        <dbReference type="ARBA" id="ARBA00022777"/>
    </source>
</evidence>
<dbReference type="FunFam" id="3.40.50.10240:FF:000006">
    <property type="entry name" value="Thiamin pyrophosphokinase 1"/>
    <property type="match status" value="1"/>
</dbReference>
<keyword evidence="7 10" id="KW-0067">ATP-binding</keyword>
<comment type="pathway">
    <text evidence="1 10">Cofactor biosynthesis; thiamine diphosphate biosynthesis; thiamine diphosphate from thiamine: step 1/1.</text>
</comment>
<dbReference type="Pfam" id="PF04265">
    <property type="entry name" value="TPK_B1_binding"/>
    <property type="match status" value="1"/>
</dbReference>